<dbReference type="Proteomes" id="UP000054988">
    <property type="component" value="Unassembled WGS sequence"/>
</dbReference>
<name>A0A0W0F7K1_MONRR</name>
<proteinExistence type="predicted"/>
<dbReference type="AlphaFoldDB" id="A0A0W0F7K1"/>
<keyword evidence="1" id="KW-0472">Membrane</keyword>
<gene>
    <name evidence="2" type="ORF">WG66_15296</name>
</gene>
<accession>A0A0W0F7K1</accession>
<protein>
    <submittedName>
        <fullName evidence="2">Uncharacterized protein</fullName>
    </submittedName>
</protein>
<keyword evidence="1" id="KW-1133">Transmembrane helix</keyword>
<evidence type="ECO:0000313" key="2">
    <source>
        <dbReference type="EMBL" id="KTB32130.1"/>
    </source>
</evidence>
<keyword evidence="1" id="KW-0812">Transmembrane</keyword>
<dbReference type="EMBL" id="LATX01002254">
    <property type="protein sequence ID" value="KTB32130.1"/>
    <property type="molecule type" value="Genomic_DNA"/>
</dbReference>
<evidence type="ECO:0000256" key="1">
    <source>
        <dbReference type="SAM" id="Phobius"/>
    </source>
</evidence>
<evidence type="ECO:0000313" key="3">
    <source>
        <dbReference type="Proteomes" id="UP000054988"/>
    </source>
</evidence>
<sequence>MWVLKKGLDLKTLKSAAVWGKVLTQNSMPIALLILISKQLKMVLSSVQLISLKKQVD</sequence>
<reference evidence="2 3" key="1">
    <citation type="submission" date="2015-12" db="EMBL/GenBank/DDBJ databases">
        <title>Draft genome sequence of Moniliophthora roreri, the causal agent of frosty pod rot of cacao.</title>
        <authorList>
            <person name="Aime M.C."/>
            <person name="Diaz-Valderrama J.R."/>
            <person name="Kijpornyongpan T."/>
            <person name="Phillips-Mora W."/>
        </authorList>
    </citation>
    <scope>NUCLEOTIDE SEQUENCE [LARGE SCALE GENOMIC DNA]</scope>
    <source>
        <strain evidence="2 3">MCA 2952</strain>
    </source>
</reference>
<organism evidence="2 3">
    <name type="scientific">Moniliophthora roreri</name>
    <name type="common">Frosty pod rot fungus</name>
    <name type="synonym">Monilia roreri</name>
    <dbReference type="NCBI Taxonomy" id="221103"/>
    <lineage>
        <taxon>Eukaryota</taxon>
        <taxon>Fungi</taxon>
        <taxon>Dikarya</taxon>
        <taxon>Basidiomycota</taxon>
        <taxon>Agaricomycotina</taxon>
        <taxon>Agaricomycetes</taxon>
        <taxon>Agaricomycetidae</taxon>
        <taxon>Agaricales</taxon>
        <taxon>Marasmiineae</taxon>
        <taxon>Marasmiaceae</taxon>
        <taxon>Moniliophthora</taxon>
    </lineage>
</organism>
<feature type="transmembrane region" description="Helical" evidence="1">
    <location>
        <begin position="16"/>
        <end position="36"/>
    </location>
</feature>
<comment type="caution">
    <text evidence="2">The sequence shown here is derived from an EMBL/GenBank/DDBJ whole genome shotgun (WGS) entry which is preliminary data.</text>
</comment>